<reference evidence="1" key="1">
    <citation type="submission" date="2024-07" db="EMBL/GenBank/DDBJ databases">
        <authorList>
            <person name="Kim Y.J."/>
            <person name="Jeong J.Y."/>
        </authorList>
    </citation>
    <scope>NUCLEOTIDE SEQUENCE</scope>
    <source>
        <strain evidence="1">GIHE-MW2</strain>
    </source>
</reference>
<gene>
    <name evidence="1" type="ORF">ABWT76_003291</name>
</gene>
<proteinExistence type="predicted"/>
<dbReference type="EMBL" id="CP159837">
    <property type="protein sequence ID" value="XCM34672.1"/>
    <property type="molecule type" value="Genomic_DNA"/>
</dbReference>
<sequence length="41" mass="4697">MKIFLELITRLKDFSPAIAKPILLVGRSPISYRSPKFYTGK</sequence>
<dbReference type="AlphaFoldDB" id="A0AAU8J7F9"/>
<protein>
    <submittedName>
        <fullName evidence="1">Uncharacterized protein</fullName>
    </submittedName>
</protein>
<dbReference type="RefSeq" id="WP_255353252.1">
    <property type="nucleotide sequence ID" value="NZ_CP159837.1"/>
</dbReference>
<name>A0AAU8J7F9_9CYAN</name>
<evidence type="ECO:0000313" key="1">
    <source>
        <dbReference type="EMBL" id="XCM34672.1"/>
    </source>
</evidence>
<accession>A0AAU8J7F9</accession>
<organism evidence="1">
    <name type="scientific">Planktothricoides raciborskii GIHE-MW2</name>
    <dbReference type="NCBI Taxonomy" id="2792601"/>
    <lineage>
        <taxon>Bacteria</taxon>
        <taxon>Bacillati</taxon>
        <taxon>Cyanobacteriota</taxon>
        <taxon>Cyanophyceae</taxon>
        <taxon>Oscillatoriophycideae</taxon>
        <taxon>Oscillatoriales</taxon>
        <taxon>Oscillatoriaceae</taxon>
        <taxon>Planktothricoides</taxon>
    </lineage>
</organism>